<dbReference type="EMBL" id="CAJNOM010003492">
    <property type="protein sequence ID" value="CAF1646212.1"/>
    <property type="molecule type" value="Genomic_DNA"/>
</dbReference>
<comment type="caution">
    <text evidence="3">The sequence shown here is derived from an EMBL/GenBank/DDBJ whole genome shotgun (WGS) entry which is preliminary data.</text>
</comment>
<accession>A0A816EDN8</accession>
<reference evidence="3" key="1">
    <citation type="submission" date="2021-02" db="EMBL/GenBank/DDBJ databases">
        <authorList>
            <person name="Nowell W R."/>
        </authorList>
    </citation>
    <scope>NUCLEOTIDE SEQUENCE</scope>
</reference>
<evidence type="ECO:0000313" key="3">
    <source>
        <dbReference type="EMBL" id="CAF1646212.1"/>
    </source>
</evidence>
<name>A0A816EDN8_9BILA</name>
<feature type="non-terminal residue" evidence="3">
    <location>
        <position position="37"/>
    </location>
</feature>
<dbReference type="AlphaFoldDB" id="A0A816EDN8"/>
<keyword evidence="4" id="KW-1185">Reference proteome</keyword>
<sequence>MHTQHVFDGRAVCSRKSDDDDNDDDDHHHERKWIVVT</sequence>
<evidence type="ECO:0000256" key="1">
    <source>
        <dbReference type="SAM" id="MobiDB-lite"/>
    </source>
</evidence>
<dbReference type="Proteomes" id="UP000663877">
    <property type="component" value="Unassembled WGS sequence"/>
</dbReference>
<proteinExistence type="predicted"/>
<protein>
    <submittedName>
        <fullName evidence="3">Uncharacterized protein</fullName>
    </submittedName>
</protein>
<gene>
    <name evidence="2" type="ORF">BJG266_LOCUS43509</name>
    <name evidence="3" type="ORF">QVE165_LOCUS60438</name>
</gene>
<dbReference type="Proteomes" id="UP000663832">
    <property type="component" value="Unassembled WGS sequence"/>
</dbReference>
<organism evidence="3 4">
    <name type="scientific">Adineta steineri</name>
    <dbReference type="NCBI Taxonomy" id="433720"/>
    <lineage>
        <taxon>Eukaryota</taxon>
        <taxon>Metazoa</taxon>
        <taxon>Spiralia</taxon>
        <taxon>Gnathifera</taxon>
        <taxon>Rotifera</taxon>
        <taxon>Eurotatoria</taxon>
        <taxon>Bdelloidea</taxon>
        <taxon>Adinetida</taxon>
        <taxon>Adinetidae</taxon>
        <taxon>Adineta</taxon>
    </lineage>
</organism>
<evidence type="ECO:0000313" key="4">
    <source>
        <dbReference type="Proteomes" id="UP000663832"/>
    </source>
</evidence>
<evidence type="ECO:0000313" key="2">
    <source>
        <dbReference type="EMBL" id="CAF1507112.1"/>
    </source>
</evidence>
<feature type="region of interest" description="Disordered" evidence="1">
    <location>
        <begin position="1"/>
        <end position="37"/>
    </location>
</feature>
<dbReference type="EMBL" id="CAJNOI010003146">
    <property type="protein sequence ID" value="CAF1507112.1"/>
    <property type="molecule type" value="Genomic_DNA"/>
</dbReference>